<comment type="caution">
    <text evidence="2">The sequence shown here is derived from an EMBL/GenBank/DDBJ whole genome shotgun (WGS) entry which is preliminary data.</text>
</comment>
<keyword evidence="3" id="KW-1185">Reference proteome</keyword>
<sequence>SDTDTEHEGEKYHRKKEKRFDRGKCSAERYNGPTAVNGDSAVRFGWR</sequence>
<proteinExistence type="predicted"/>
<feature type="non-terminal residue" evidence="2">
    <location>
        <position position="1"/>
    </location>
</feature>
<protein>
    <submittedName>
        <fullName evidence="2">Uncharacterized protein</fullName>
    </submittedName>
</protein>
<feature type="compositionally biased region" description="Basic and acidic residues" evidence="1">
    <location>
        <begin position="1"/>
        <end position="11"/>
    </location>
</feature>
<evidence type="ECO:0000313" key="2">
    <source>
        <dbReference type="EMBL" id="MCI84458.1"/>
    </source>
</evidence>
<feature type="compositionally biased region" description="Basic and acidic residues" evidence="1">
    <location>
        <begin position="18"/>
        <end position="27"/>
    </location>
</feature>
<evidence type="ECO:0000256" key="1">
    <source>
        <dbReference type="SAM" id="MobiDB-lite"/>
    </source>
</evidence>
<dbReference type="AlphaFoldDB" id="A0A392V812"/>
<name>A0A392V812_9FABA</name>
<evidence type="ECO:0000313" key="3">
    <source>
        <dbReference type="Proteomes" id="UP000265520"/>
    </source>
</evidence>
<accession>A0A392V812</accession>
<reference evidence="2 3" key="1">
    <citation type="journal article" date="2018" name="Front. Plant Sci.">
        <title>Red Clover (Trifolium pratense) and Zigzag Clover (T. medium) - A Picture of Genomic Similarities and Differences.</title>
        <authorList>
            <person name="Dluhosova J."/>
            <person name="Istvanek J."/>
            <person name="Nedelnik J."/>
            <person name="Repkova J."/>
        </authorList>
    </citation>
    <scope>NUCLEOTIDE SEQUENCE [LARGE SCALE GENOMIC DNA]</scope>
    <source>
        <strain evidence="3">cv. 10/8</strain>
        <tissue evidence="2">Leaf</tissue>
    </source>
</reference>
<dbReference type="Proteomes" id="UP000265520">
    <property type="component" value="Unassembled WGS sequence"/>
</dbReference>
<dbReference type="EMBL" id="LXQA011091452">
    <property type="protein sequence ID" value="MCI84458.1"/>
    <property type="molecule type" value="Genomic_DNA"/>
</dbReference>
<feature type="region of interest" description="Disordered" evidence="1">
    <location>
        <begin position="1"/>
        <end position="47"/>
    </location>
</feature>
<organism evidence="2 3">
    <name type="scientific">Trifolium medium</name>
    <dbReference type="NCBI Taxonomy" id="97028"/>
    <lineage>
        <taxon>Eukaryota</taxon>
        <taxon>Viridiplantae</taxon>
        <taxon>Streptophyta</taxon>
        <taxon>Embryophyta</taxon>
        <taxon>Tracheophyta</taxon>
        <taxon>Spermatophyta</taxon>
        <taxon>Magnoliopsida</taxon>
        <taxon>eudicotyledons</taxon>
        <taxon>Gunneridae</taxon>
        <taxon>Pentapetalae</taxon>
        <taxon>rosids</taxon>
        <taxon>fabids</taxon>
        <taxon>Fabales</taxon>
        <taxon>Fabaceae</taxon>
        <taxon>Papilionoideae</taxon>
        <taxon>50 kb inversion clade</taxon>
        <taxon>NPAAA clade</taxon>
        <taxon>Hologalegina</taxon>
        <taxon>IRL clade</taxon>
        <taxon>Trifolieae</taxon>
        <taxon>Trifolium</taxon>
    </lineage>
</organism>